<feature type="transmembrane region" description="Helical" evidence="1">
    <location>
        <begin position="50"/>
        <end position="68"/>
    </location>
</feature>
<dbReference type="AlphaFoldDB" id="A0A1G8YZZ3"/>
<proteinExistence type="predicted"/>
<evidence type="ECO:0000256" key="1">
    <source>
        <dbReference type="SAM" id="Phobius"/>
    </source>
</evidence>
<organism evidence="2 3">
    <name type="scientific">Streptomyces indicus</name>
    <dbReference type="NCBI Taxonomy" id="417292"/>
    <lineage>
        <taxon>Bacteria</taxon>
        <taxon>Bacillati</taxon>
        <taxon>Actinomycetota</taxon>
        <taxon>Actinomycetes</taxon>
        <taxon>Kitasatosporales</taxon>
        <taxon>Streptomycetaceae</taxon>
        <taxon>Streptomyces</taxon>
    </lineage>
</organism>
<dbReference type="STRING" id="417292.SAMN05421806_104361"/>
<keyword evidence="1" id="KW-0472">Membrane</keyword>
<reference evidence="2 3" key="1">
    <citation type="submission" date="2016-10" db="EMBL/GenBank/DDBJ databases">
        <authorList>
            <person name="de Groot N.N."/>
        </authorList>
    </citation>
    <scope>NUCLEOTIDE SEQUENCE [LARGE SCALE GENOMIC DNA]</scope>
    <source>
        <strain evidence="2 3">CGMCC 4.5727</strain>
    </source>
</reference>
<feature type="transmembrane region" description="Helical" evidence="1">
    <location>
        <begin position="131"/>
        <end position="147"/>
    </location>
</feature>
<accession>A0A1G8YZZ3</accession>
<dbReference type="Pfam" id="PF10823">
    <property type="entry name" value="DUF2568"/>
    <property type="match status" value="1"/>
</dbReference>
<gene>
    <name evidence="2" type="ORF">SAMN05421806_104361</name>
</gene>
<sequence>MAGGDMTGGRDMAGGGMAGEGLRGEGMTGGAAQGWPAGVEGRPWVMANELLAFVIELAAVGALAWWGFATGEGLALSVLLGLGTPAAAVTLWGLYAAPKAKRRPGLPGVLAVKALVLGGGAAALYGLGHPVAALIAAAVVVANTAVAETTRRAPARTGT</sequence>
<feature type="transmembrane region" description="Helical" evidence="1">
    <location>
        <begin position="106"/>
        <end position="125"/>
    </location>
</feature>
<keyword evidence="1" id="KW-0812">Transmembrane</keyword>
<dbReference type="Proteomes" id="UP000199155">
    <property type="component" value="Unassembled WGS sequence"/>
</dbReference>
<evidence type="ECO:0000313" key="3">
    <source>
        <dbReference type="Proteomes" id="UP000199155"/>
    </source>
</evidence>
<evidence type="ECO:0008006" key="4">
    <source>
        <dbReference type="Google" id="ProtNLM"/>
    </source>
</evidence>
<keyword evidence="3" id="KW-1185">Reference proteome</keyword>
<feature type="transmembrane region" description="Helical" evidence="1">
    <location>
        <begin position="74"/>
        <end position="94"/>
    </location>
</feature>
<keyword evidence="1" id="KW-1133">Transmembrane helix</keyword>
<protein>
    <recommendedName>
        <fullName evidence="4">YrdB family protein</fullName>
    </recommendedName>
</protein>
<name>A0A1G8YZZ3_9ACTN</name>
<evidence type="ECO:0000313" key="2">
    <source>
        <dbReference type="EMBL" id="SDK08408.1"/>
    </source>
</evidence>
<dbReference type="InterPro" id="IPR021214">
    <property type="entry name" value="DUF2568"/>
</dbReference>
<dbReference type="EMBL" id="FNFF01000004">
    <property type="protein sequence ID" value="SDK08408.1"/>
    <property type="molecule type" value="Genomic_DNA"/>
</dbReference>